<organism evidence="1 2">
    <name type="scientific">Paractinoplanes hotanensis</name>
    <dbReference type="NCBI Taxonomy" id="2906497"/>
    <lineage>
        <taxon>Bacteria</taxon>
        <taxon>Bacillati</taxon>
        <taxon>Actinomycetota</taxon>
        <taxon>Actinomycetes</taxon>
        <taxon>Micromonosporales</taxon>
        <taxon>Micromonosporaceae</taxon>
        <taxon>Paractinoplanes</taxon>
    </lineage>
</organism>
<dbReference type="Proteomes" id="UP001523216">
    <property type="component" value="Unassembled WGS sequence"/>
</dbReference>
<keyword evidence="2" id="KW-1185">Reference proteome</keyword>
<gene>
    <name evidence="1" type="ORF">LXN57_24340</name>
</gene>
<proteinExistence type="predicted"/>
<protein>
    <submittedName>
        <fullName evidence="1">DUF429 domain-containing protein</fullName>
    </submittedName>
</protein>
<dbReference type="RefSeq" id="WP_251800491.1">
    <property type="nucleotide sequence ID" value="NZ_JAMQOL010000034.1"/>
</dbReference>
<evidence type="ECO:0000313" key="2">
    <source>
        <dbReference type="Proteomes" id="UP001523216"/>
    </source>
</evidence>
<accession>A0ABT0Y3Y9</accession>
<reference evidence="1 2" key="1">
    <citation type="submission" date="2022-06" db="EMBL/GenBank/DDBJ databases">
        <title>Actinoplanes abujensis sp. nov., isolated from Nigerian arid soil.</title>
        <authorList>
            <person name="Ding P."/>
        </authorList>
    </citation>
    <scope>NUCLEOTIDE SEQUENCE [LARGE SCALE GENOMIC DNA]</scope>
    <source>
        <strain evidence="2">TRM88002</strain>
    </source>
</reference>
<dbReference type="Pfam" id="PF04250">
    <property type="entry name" value="DUF429"/>
    <property type="match status" value="1"/>
</dbReference>
<sequence>MLTLGVDLASADERTALALIEWTGTAAVVRDLRLGVSDPELIDAIRAADKAGLDCPLGWPSLFADFVAAQRTGDWQPVPADAAWRRGLAYRVTDLVVRAEAGLNPLSVAADRIAYVAFRGANLLAHLAADGIPIDRSGAGRVVEVYPAAALRRWGLTHRGYKRPGQASLLDELQAAAPWLDLGAFEPPARRSHDAFDALIAALATRAAALGRCLPLTAAQLDAAQAEGWIALPTGELGDLVLSA</sequence>
<dbReference type="EMBL" id="JAMQOL010000034">
    <property type="protein sequence ID" value="MCM4080712.1"/>
    <property type="molecule type" value="Genomic_DNA"/>
</dbReference>
<name>A0ABT0Y3Y9_9ACTN</name>
<dbReference type="InterPro" id="IPR007362">
    <property type="entry name" value="DUF429"/>
</dbReference>
<comment type="caution">
    <text evidence="1">The sequence shown here is derived from an EMBL/GenBank/DDBJ whole genome shotgun (WGS) entry which is preliminary data.</text>
</comment>
<evidence type="ECO:0000313" key="1">
    <source>
        <dbReference type="EMBL" id="MCM4080712.1"/>
    </source>
</evidence>